<sequence>MDNKPLYGGGLGKLKQNRRTLFKLALLILASLKLALLILAKPAVFRRPVCGFDDQPMIFI</sequence>
<dbReference type="AlphaFoldDB" id="A0AAW5AFH1"/>
<proteinExistence type="predicted"/>
<accession>A0AAW5AFH1</accession>
<evidence type="ECO:0000313" key="3">
    <source>
        <dbReference type="Proteomes" id="UP001201397"/>
    </source>
</evidence>
<dbReference type="EMBL" id="JAKKDL010000008">
    <property type="protein sequence ID" value="MCF7530069.1"/>
    <property type="molecule type" value="Genomic_DNA"/>
</dbReference>
<reference evidence="2" key="1">
    <citation type="submission" date="2022-01" db="EMBL/GenBank/DDBJ databases">
        <title>Neisseria sp. ZJ104.</title>
        <authorList>
            <person name="Yang C."/>
        </authorList>
    </citation>
    <scope>NUCLEOTIDE SEQUENCE</scope>
    <source>
        <strain evidence="2">ZJ104</strain>
    </source>
</reference>
<evidence type="ECO:0000313" key="2">
    <source>
        <dbReference type="EMBL" id="MCF7530069.1"/>
    </source>
</evidence>
<gene>
    <name evidence="2" type="ORF">L4H06_07525</name>
</gene>
<dbReference type="RefSeq" id="WP_237092975.1">
    <property type="nucleotide sequence ID" value="NZ_JAKKDL010000008.1"/>
</dbReference>
<feature type="transmembrane region" description="Helical" evidence="1">
    <location>
        <begin position="21"/>
        <end position="40"/>
    </location>
</feature>
<protein>
    <submittedName>
        <fullName evidence="2">Uncharacterized protein</fullName>
    </submittedName>
</protein>
<comment type="caution">
    <text evidence="2">The sequence shown here is derived from an EMBL/GenBank/DDBJ whole genome shotgun (WGS) entry which is preliminary data.</text>
</comment>
<dbReference type="Proteomes" id="UP001201397">
    <property type="component" value="Unassembled WGS sequence"/>
</dbReference>
<evidence type="ECO:0000256" key="1">
    <source>
        <dbReference type="SAM" id="Phobius"/>
    </source>
</evidence>
<keyword evidence="1" id="KW-1133">Transmembrane helix</keyword>
<keyword evidence="1" id="KW-0472">Membrane</keyword>
<organism evidence="2 3">
    <name type="scientific">Neisseria lisongii</name>
    <dbReference type="NCBI Taxonomy" id="2912188"/>
    <lineage>
        <taxon>Bacteria</taxon>
        <taxon>Pseudomonadati</taxon>
        <taxon>Pseudomonadota</taxon>
        <taxon>Betaproteobacteria</taxon>
        <taxon>Neisseriales</taxon>
        <taxon>Neisseriaceae</taxon>
        <taxon>Neisseria</taxon>
    </lineage>
</organism>
<name>A0AAW5AFH1_9NEIS</name>
<keyword evidence="1" id="KW-0812">Transmembrane</keyword>